<dbReference type="PANTHER" id="PTHR30268">
    <property type="entry name" value="L-RHAMNOSE ISOMERASE"/>
    <property type="match status" value="1"/>
</dbReference>
<organism evidence="4">
    <name type="scientific">marine metagenome</name>
    <dbReference type="NCBI Taxonomy" id="408172"/>
    <lineage>
        <taxon>unclassified sequences</taxon>
        <taxon>metagenomes</taxon>
        <taxon>ecological metagenomes</taxon>
    </lineage>
</organism>
<dbReference type="SUPFAM" id="SSF51658">
    <property type="entry name" value="Xylose isomerase-like"/>
    <property type="match status" value="1"/>
</dbReference>
<evidence type="ECO:0000313" key="4">
    <source>
        <dbReference type="EMBL" id="SUZ78774.1"/>
    </source>
</evidence>
<dbReference type="InterPro" id="IPR050337">
    <property type="entry name" value="L-rhamnose_isomerase"/>
</dbReference>
<evidence type="ECO:0000256" key="2">
    <source>
        <dbReference type="ARBA" id="ARBA00023211"/>
    </source>
</evidence>
<keyword evidence="3" id="KW-0413">Isomerase</keyword>
<accession>A0A381QIQ6</accession>
<proteinExistence type="predicted"/>
<gene>
    <name evidence="4" type="ORF">METZ01_LOCUS31628</name>
</gene>
<evidence type="ECO:0000256" key="3">
    <source>
        <dbReference type="ARBA" id="ARBA00023235"/>
    </source>
</evidence>
<sequence>MFKAVEKDIIFNANKSFTEIVDKDYDYFCERISRLNINPESLKEKVSSFNVALPSWGVGTGGTRFARFPGIGEPQNIFEKIEDCAVINDLVGITSSVSPHFPWDDVDDYPALRQFTESYGINFDIVNSNTFQDSAGSKGSFKYGSLTHIDQSVREQAIKMNIDCIEKGITLGSKGLTVWIADGGNFPGQQNFSKSLERYVGSMQSIYKKLPEDWIILLEHKPYEPAFYSTVINDWGTSYICAKELGEKAMCLVDLGHHLPNTNIEMIVSRLIGLKKLGGFHFNDSKFGDDDLDSGSINPFELFLIFNELTNANKLGELNNIAYMIDQSHNVTDPIESLILSSNEIINAYAKSLLVDYQSLRDAQNCNDVIKSSQILKEAYNIDVNPLCQMIRMEKKHAIDPISVYRSLHYKENKSKIRKNNSGSSSGIV</sequence>
<dbReference type="EMBL" id="UINC01001366">
    <property type="protein sequence ID" value="SUZ78774.1"/>
    <property type="molecule type" value="Genomic_DNA"/>
</dbReference>
<dbReference type="InterPro" id="IPR036237">
    <property type="entry name" value="Xyl_isomerase-like_sf"/>
</dbReference>
<evidence type="ECO:0008006" key="5">
    <source>
        <dbReference type="Google" id="ProtNLM"/>
    </source>
</evidence>
<dbReference type="Gene3D" id="3.20.20.150">
    <property type="entry name" value="Divalent-metal-dependent TIM barrel enzymes"/>
    <property type="match status" value="1"/>
</dbReference>
<dbReference type="GO" id="GO:0016853">
    <property type="term" value="F:isomerase activity"/>
    <property type="evidence" value="ECO:0007669"/>
    <property type="project" value="UniProtKB-KW"/>
</dbReference>
<reference evidence="4" key="1">
    <citation type="submission" date="2018-05" db="EMBL/GenBank/DDBJ databases">
        <authorList>
            <person name="Lanie J.A."/>
            <person name="Ng W.-L."/>
            <person name="Kazmierczak K.M."/>
            <person name="Andrzejewski T.M."/>
            <person name="Davidsen T.M."/>
            <person name="Wayne K.J."/>
            <person name="Tettelin H."/>
            <person name="Glass J.I."/>
            <person name="Rusch D."/>
            <person name="Podicherti R."/>
            <person name="Tsui H.-C.T."/>
            <person name="Winkler M.E."/>
        </authorList>
    </citation>
    <scope>NUCLEOTIDE SEQUENCE</scope>
</reference>
<dbReference type="AlphaFoldDB" id="A0A381QIQ6"/>
<name>A0A381QIQ6_9ZZZZ</name>
<evidence type="ECO:0000256" key="1">
    <source>
        <dbReference type="ARBA" id="ARBA00022723"/>
    </source>
</evidence>
<keyword evidence="2" id="KW-0464">Manganese</keyword>
<dbReference type="GO" id="GO:0046872">
    <property type="term" value="F:metal ion binding"/>
    <property type="evidence" value="ECO:0007669"/>
    <property type="project" value="UniProtKB-KW"/>
</dbReference>
<keyword evidence="1" id="KW-0479">Metal-binding</keyword>
<protein>
    <recommendedName>
        <fullName evidence="5">Xylose isomerase-like TIM barrel domain-containing protein</fullName>
    </recommendedName>
</protein>
<dbReference type="PANTHER" id="PTHR30268:SF0">
    <property type="entry name" value="L-RHAMNOSE ISOMERASE"/>
    <property type="match status" value="1"/>
</dbReference>